<dbReference type="GO" id="GO:0005829">
    <property type="term" value="C:cytosol"/>
    <property type="evidence" value="ECO:0007669"/>
    <property type="project" value="TreeGrafter"/>
</dbReference>
<reference evidence="8" key="2">
    <citation type="submission" date="2018-01" db="EMBL/GenBank/DDBJ databases">
        <title>FDA dAtabase for Regulatory Grade micrObial Sequences (FDA-ARGOS): Supporting development and validation of Infectious Disease Dx tests.</title>
        <authorList>
            <person name="Hoffmann M."/>
            <person name="Allard M."/>
            <person name="Evans P."/>
            <person name="Brown E."/>
            <person name="Tallon L."/>
            <person name="Sadzewicz L."/>
            <person name="Sengamalay N."/>
            <person name="Ott S."/>
            <person name="Godinez A."/>
            <person name="Nagaraj S."/>
            <person name="Vyas G."/>
            <person name="Aluvathingal J."/>
            <person name="Nadendla S."/>
            <person name="Geyer C."/>
            <person name="Sichtig H."/>
        </authorList>
    </citation>
    <scope>NUCLEOTIDE SEQUENCE</scope>
    <source>
        <strain evidence="8">ATCC 33809</strain>
    </source>
</reference>
<dbReference type="EMBL" id="CP014035">
    <property type="protein sequence ID" value="AMF95573.1"/>
    <property type="molecule type" value="Genomic_DNA"/>
</dbReference>
<proteinExistence type="inferred from homology"/>
<dbReference type="PANTHER" id="PTHR10491">
    <property type="entry name" value="DTDP-4-DEHYDRORHAMNOSE REDUCTASE"/>
    <property type="match status" value="1"/>
</dbReference>
<dbReference type="InterPro" id="IPR036291">
    <property type="entry name" value="NAD(P)-bd_dom_sf"/>
</dbReference>
<keyword evidence="6 9" id="KW-0560">Oxidoreductase</keyword>
<dbReference type="CDD" id="cd05254">
    <property type="entry name" value="dTDP_HR_like_SDR_e"/>
    <property type="match status" value="1"/>
</dbReference>
<evidence type="ECO:0000256" key="5">
    <source>
        <dbReference type="ARBA" id="ARBA00048200"/>
    </source>
</evidence>
<comment type="pathway">
    <text evidence="1 6">Carbohydrate biosynthesis; dTDP-L-rhamnose biosynthesis.</text>
</comment>
<dbReference type="Proteomes" id="UP000057088">
    <property type="component" value="Chromosome 2"/>
</dbReference>
<gene>
    <name evidence="9" type="primary">rmlD</name>
    <name evidence="8" type="synonym">rfbD</name>
    <name evidence="8" type="ORF">AL536_19600</name>
    <name evidence="9" type="ORF">NCTC11327_02682</name>
</gene>
<dbReference type="EMBL" id="UHIP01000001">
    <property type="protein sequence ID" value="SUP29274.1"/>
    <property type="molecule type" value="Genomic_DNA"/>
</dbReference>
<evidence type="ECO:0000256" key="1">
    <source>
        <dbReference type="ARBA" id="ARBA00004781"/>
    </source>
</evidence>
<dbReference type="NCBIfam" id="TIGR01214">
    <property type="entry name" value="rmlD"/>
    <property type="match status" value="1"/>
</dbReference>
<dbReference type="SUPFAM" id="SSF51735">
    <property type="entry name" value="NAD(P)-binding Rossmann-fold domains"/>
    <property type="match status" value="1"/>
</dbReference>
<keyword evidence="6" id="KW-0521">NADP</keyword>
<comment type="catalytic activity">
    <reaction evidence="5 6">
        <text>dTDP-beta-L-rhamnose + NADP(+) = dTDP-4-dehydro-beta-L-rhamnose + NADPH + H(+)</text>
        <dbReference type="Rhea" id="RHEA:21796"/>
        <dbReference type="ChEBI" id="CHEBI:15378"/>
        <dbReference type="ChEBI" id="CHEBI:57510"/>
        <dbReference type="ChEBI" id="CHEBI:57783"/>
        <dbReference type="ChEBI" id="CHEBI:58349"/>
        <dbReference type="ChEBI" id="CHEBI:62830"/>
        <dbReference type="EC" id="1.1.1.133"/>
    </reaction>
</comment>
<evidence type="ECO:0000313" key="9">
    <source>
        <dbReference type="EMBL" id="SUP29274.1"/>
    </source>
</evidence>
<comment type="function">
    <text evidence="6">Catalyzes the reduction of dTDP-6-deoxy-L-lyxo-4-hexulose to yield dTDP-L-rhamnose.</text>
</comment>
<evidence type="ECO:0000256" key="4">
    <source>
        <dbReference type="ARBA" id="ARBA00017099"/>
    </source>
</evidence>
<evidence type="ECO:0000256" key="6">
    <source>
        <dbReference type="RuleBase" id="RU364082"/>
    </source>
</evidence>
<dbReference type="EC" id="1.1.1.133" evidence="3 6"/>
<dbReference type="Gene3D" id="3.90.25.10">
    <property type="entry name" value="UDP-galactose 4-epimerase, domain 1"/>
    <property type="match status" value="1"/>
</dbReference>
<comment type="cofactor">
    <cofactor evidence="6">
        <name>Mg(2+)</name>
        <dbReference type="ChEBI" id="CHEBI:18420"/>
    </cofactor>
    <text evidence="6">Binds 1 Mg(2+) ion per monomer.</text>
</comment>
<evidence type="ECO:0000256" key="2">
    <source>
        <dbReference type="ARBA" id="ARBA00010944"/>
    </source>
</evidence>
<dbReference type="GeneID" id="29384580"/>
<evidence type="ECO:0000313" key="8">
    <source>
        <dbReference type="EMBL" id="AMF95573.1"/>
    </source>
</evidence>
<protein>
    <recommendedName>
        <fullName evidence="4 6">dTDP-4-dehydrorhamnose reductase</fullName>
        <ecNumber evidence="3 6">1.1.1.133</ecNumber>
    </recommendedName>
</protein>
<organism evidence="9 11">
    <name type="scientific">Vibrio fluvialis</name>
    <dbReference type="NCBI Taxonomy" id="676"/>
    <lineage>
        <taxon>Bacteria</taxon>
        <taxon>Pseudomonadati</taxon>
        <taxon>Pseudomonadota</taxon>
        <taxon>Gammaproteobacteria</taxon>
        <taxon>Vibrionales</taxon>
        <taxon>Vibrionaceae</taxon>
        <taxon>Vibrio</taxon>
    </lineage>
</organism>
<feature type="domain" description="RmlD-like substrate binding" evidence="7">
    <location>
        <begin position="1"/>
        <end position="285"/>
    </location>
</feature>
<dbReference type="InterPro" id="IPR029903">
    <property type="entry name" value="RmlD-like-bd"/>
</dbReference>
<dbReference type="Gene3D" id="3.40.50.720">
    <property type="entry name" value="NAD(P)-binding Rossmann-like Domain"/>
    <property type="match status" value="1"/>
</dbReference>
<dbReference type="Pfam" id="PF04321">
    <property type="entry name" value="RmlD_sub_bind"/>
    <property type="match status" value="1"/>
</dbReference>
<dbReference type="KEGG" id="vfl:AL536_19600"/>
<dbReference type="GO" id="GO:0019305">
    <property type="term" value="P:dTDP-rhamnose biosynthetic process"/>
    <property type="evidence" value="ECO:0007669"/>
    <property type="project" value="TreeGrafter"/>
</dbReference>
<evidence type="ECO:0000313" key="10">
    <source>
        <dbReference type="Proteomes" id="UP000057088"/>
    </source>
</evidence>
<dbReference type="AlphaFoldDB" id="A0AAX2LRD9"/>
<accession>A0AAX2LRD9</accession>
<comment type="similarity">
    <text evidence="2 6">Belongs to the dTDP-4-dehydrorhamnose reductase family.</text>
</comment>
<evidence type="ECO:0000256" key="3">
    <source>
        <dbReference type="ARBA" id="ARBA00012929"/>
    </source>
</evidence>
<evidence type="ECO:0000259" key="7">
    <source>
        <dbReference type="Pfam" id="PF04321"/>
    </source>
</evidence>
<dbReference type="GO" id="GO:0008831">
    <property type="term" value="F:dTDP-4-dehydrorhamnose reductase activity"/>
    <property type="evidence" value="ECO:0007669"/>
    <property type="project" value="UniProtKB-EC"/>
</dbReference>
<dbReference type="FunFam" id="3.40.50.720:FF:000159">
    <property type="entry name" value="dTDP-4-dehydrorhamnose reductase"/>
    <property type="match status" value="1"/>
</dbReference>
<dbReference type="Proteomes" id="UP000254626">
    <property type="component" value="Unassembled WGS sequence"/>
</dbReference>
<reference evidence="10" key="1">
    <citation type="submission" date="2015-12" db="EMBL/GenBank/DDBJ databases">
        <title>FDA dAtabase for Regulatory Grade micrObial Sequences (FDA-ARGOS): Supporting development and validation of Infectious Disease Dx tests.</title>
        <authorList>
            <person name="Hoffmann M."/>
            <person name="Allard M."/>
            <person name="Evans P."/>
            <person name="Brown E."/>
            <person name="Tallon L.J."/>
            <person name="Sadzewicz L."/>
            <person name="Sengamalay N."/>
            <person name="Ott S."/>
            <person name="Godinez A."/>
            <person name="Nagaraj S."/>
            <person name="Vyas G."/>
            <person name="Aluvathingal J."/>
            <person name="Nadendla S."/>
            <person name="Geyer C."/>
            <person name="Sichtig H."/>
        </authorList>
    </citation>
    <scope>NUCLEOTIDE SEQUENCE [LARGE SCALE GENOMIC DNA]</scope>
    <source>
        <strain evidence="10">ATCC 33809</strain>
    </source>
</reference>
<dbReference type="PANTHER" id="PTHR10491:SF4">
    <property type="entry name" value="METHIONINE ADENOSYLTRANSFERASE 2 SUBUNIT BETA"/>
    <property type="match status" value="1"/>
</dbReference>
<name>A0AAX2LRD9_VIBFL</name>
<reference evidence="9 11" key="3">
    <citation type="submission" date="2018-06" db="EMBL/GenBank/DDBJ databases">
        <authorList>
            <consortium name="Pathogen Informatics"/>
            <person name="Doyle S."/>
        </authorList>
    </citation>
    <scope>NUCLEOTIDE SEQUENCE [LARGE SCALE GENOMIC DNA]</scope>
    <source>
        <strain evidence="9 11">NCTC11327</strain>
    </source>
</reference>
<evidence type="ECO:0000313" key="11">
    <source>
        <dbReference type="Proteomes" id="UP000254626"/>
    </source>
</evidence>
<dbReference type="InterPro" id="IPR005913">
    <property type="entry name" value="dTDP_dehydrorham_reduct"/>
</dbReference>
<dbReference type="RefSeq" id="WP_061056991.1">
    <property type="nucleotide sequence ID" value="NZ_CABLBX010000014.1"/>
</dbReference>
<sequence>MKILITGSNGQVGQCLVEKIRDSVELLALDRNQLDITDQAAVLETVAQFEPDYIINAAAYTAVDKAEKEIELAYAVNRDGPEYLAFAAQKYGAVFLHISTDYVFDGASEHPYEESDVTAPQGIYGKSKLAGEVAVAAQCSRHIIVRTAWVFSEYGNNFVKTMLRLGSERDMVSVVSDQFGGPTYAGDIANTLLAMVSFVERGGTPEWGVYHFSGMPHTSWYKFANEIFMHAKRAQILDKLPSTFAITSSEFPTAAKRPANSRLNCRKIFEQFGIEPSDWLSALDNIENYK</sequence>
<keyword evidence="10" id="KW-1185">Reference proteome</keyword>